<accession>A0A1S8TWJ6</accession>
<dbReference type="GO" id="GO:0046872">
    <property type="term" value="F:metal ion binding"/>
    <property type="evidence" value="ECO:0007669"/>
    <property type="project" value="UniProtKB-KW"/>
</dbReference>
<dbReference type="InterPro" id="IPR035938">
    <property type="entry name" value="Hemerythrin-like_sf"/>
</dbReference>
<comment type="similarity">
    <text evidence="1">Belongs to the hemerythrin family.</text>
</comment>
<dbReference type="NCBIfam" id="TIGR02481">
    <property type="entry name" value="hemeryth_dom"/>
    <property type="match status" value="1"/>
</dbReference>
<dbReference type="Gene3D" id="1.20.120.50">
    <property type="entry name" value="Hemerythrin-like"/>
    <property type="match status" value="1"/>
</dbReference>
<sequence length="137" mass="16485">MYLNWDWTLDIGIDSIDNQHKELFNRLDQLFTSIKDGKGNDEVIKTLDFLEEYVIEHFNEEEEIQNKINYPLFNIQHMQHEEFKSELKEFRRVFETQGASTLLALNIQQKLVDWFKNHIMNLDKDLGDFLIENGYNK</sequence>
<dbReference type="CDD" id="cd12107">
    <property type="entry name" value="Hemerythrin"/>
    <property type="match status" value="1"/>
</dbReference>
<evidence type="ECO:0000256" key="2">
    <source>
        <dbReference type="ARBA" id="ARBA00022723"/>
    </source>
</evidence>
<dbReference type="PANTHER" id="PTHR37164:SF1">
    <property type="entry name" value="BACTERIOHEMERYTHRIN"/>
    <property type="match status" value="1"/>
</dbReference>
<dbReference type="STRING" id="29367.CLPUN_05770"/>
<proteinExistence type="inferred from homology"/>
<dbReference type="InterPro" id="IPR050669">
    <property type="entry name" value="Hemerythrin"/>
</dbReference>
<keyword evidence="6" id="KW-1185">Reference proteome</keyword>
<dbReference type="InterPro" id="IPR012312">
    <property type="entry name" value="Hemerythrin-like"/>
</dbReference>
<dbReference type="AlphaFoldDB" id="A0A1S8TWJ6"/>
<feature type="domain" description="Hemerythrin-like" evidence="4">
    <location>
        <begin position="12"/>
        <end position="126"/>
    </location>
</feature>
<dbReference type="OrthoDB" id="9797092at2"/>
<keyword evidence="2" id="KW-0479">Metal-binding</keyword>
<comment type="caution">
    <text evidence="5">The sequence shown here is derived from an EMBL/GenBank/DDBJ whole genome shotgun (WGS) entry which is preliminary data.</text>
</comment>
<keyword evidence="3" id="KW-0408">Iron</keyword>
<dbReference type="Pfam" id="PF01814">
    <property type="entry name" value="Hemerythrin"/>
    <property type="match status" value="1"/>
</dbReference>
<organism evidence="5 6">
    <name type="scientific">Clostridium puniceum</name>
    <dbReference type="NCBI Taxonomy" id="29367"/>
    <lineage>
        <taxon>Bacteria</taxon>
        <taxon>Bacillati</taxon>
        <taxon>Bacillota</taxon>
        <taxon>Clostridia</taxon>
        <taxon>Eubacteriales</taxon>
        <taxon>Clostridiaceae</taxon>
        <taxon>Clostridium</taxon>
    </lineage>
</organism>
<evidence type="ECO:0000313" key="5">
    <source>
        <dbReference type="EMBL" id="OOM82081.1"/>
    </source>
</evidence>
<evidence type="ECO:0000256" key="1">
    <source>
        <dbReference type="ARBA" id="ARBA00010587"/>
    </source>
</evidence>
<gene>
    <name evidence="5" type="ORF">CLPUN_05770</name>
</gene>
<dbReference type="PANTHER" id="PTHR37164">
    <property type="entry name" value="BACTERIOHEMERYTHRIN"/>
    <property type="match status" value="1"/>
</dbReference>
<dbReference type="RefSeq" id="WP_077845872.1">
    <property type="nucleotide sequence ID" value="NZ_LZZM01000032.1"/>
</dbReference>
<dbReference type="Proteomes" id="UP000190890">
    <property type="component" value="Unassembled WGS sequence"/>
</dbReference>
<reference evidence="5 6" key="1">
    <citation type="submission" date="2016-05" db="EMBL/GenBank/DDBJ databases">
        <title>Microbial solvent formation.</title>
        <authorList>
            <person name="Poehlein A."/>
            <person name="Montoya Solano J.D."/>
            <person name="Flitsch S."/>
            <person name="Krabben P."/>
            <person name="Duerre P."/>
            <person name="Daniel R."/>
        </authorList>
    </citation>
    <scope>NUCLEOTIDE SEQUENCE [LARGE SCALE GENOMIC DNA]</scope>
    <source>
        <strain evidence="5 6">DSM 2619</strain>
    </source>
</reference>
<dbReference type="EMBL" id="LZZM01000032">
    <property type="protein sequence ID" value="OOM82081.1"/>
    <property type="molecule type" value="Genomic_DNA"/>
</dbReference>
<protein>
    <submittedName>
        <fullName evidence="5">Bacteriohemerythrin</fullName>
    </submittedName>
</protein>
<dbReference type="InterPro" id="IPR012827">
    <property type="entry name" value="Hemerythrin_metal-bd"/>
</dbReference>
<evidence type="ECO:0000259" key="4">
    <source>
        <dbReference type="Pfam" id="PF01814"/>
    </source>
</evidence>
<dbReference type="SUPFAM" id="SSF47188">
    <property type="entry name" value="Hemerythrin-like"/>
    <property type="match status" value="1"/>
</dbReference>
<name>A0A1S8TWJ6_9CLOT</name>
<evidence type="ECO:0000256" key="3">
    <source>
        <dbReference type="ARBA" id="ARBA00023004"/>
    </source>
</evidence>
<evidence type="ECO:0000313" key="6">
    <source>
        <dbReference type="Proteomes" id="UP000190890"/>
    </source>
</evidence>
<dbReference type="NCBIfam" id="NF033749">
    <property type="entry name" value="bact_hemeryth"/>
    <property type="match status" value="1"/>
</dbReference>